<dbReference type="Pfam" id="PF01865">
    <property type="entry name" value="PhoU_div"/>
    <property type="match status" value="1"/>
</dbReference>
<dbReference type="OrthoDB" id="9780540at2"/>
<dbReference type="KEGG" id="ttu:TERTU_0422"/>
<dbReference type="HOGENOM" id="CLU_104916_0_1_6"/>
<accession>C5BMF7</accession>
<evidence type="ECO:0000313" key="2">
    <source>
        <dbReference type="EMBL" id="ACR13830.1"/>
    </source>
</evidence>
<reference evidence="2 3" key="1">
    <citation type="journal article" date="2009" name="PLoS ONE">
        <title>The complete genome of Teredinibacter turnerae T7901: an intracellular endosymbiont of marine wood-boring bivalves (shipworms).</title>
        <authorList>
            <person name="Yang J.C."/>
            <person name="Madupu R."/>
            <person name="Durkin A.S."/>
            <person name="Ekborg N.A."/>
            <person name="Pedamallu C.S."/>
            <person name="Hostetler J.B."/>
            <person name="Radune D."/>
            <person name="Toms B.S."/>
            <person name="Henrissat B."/>
            <person name="Coutinho P.M."/>
            <person name="Schwarz S."/>
            <person name="Field L."/>
            <person name="Trindade-Silva A.E."/>
            <person name="Soares C.A.G."/>
            <person name="Elshahawi S."/>
            <person name="Hanora A."/>
            <person name="Schmidt E.W."/>
            <person name="Haygood M.G."/>
            <person name="Posfai J."/>
            <person name="Benner J."/>
            <person name="Madinger C."/>
            <person name="Nove J."/>
            <person name="Anton B."/>
            <person name="Chaudhary K."/>
            <person name="Foster J."/>
            <person name="Holman A."/>
            <person name="Kumar S."/>
            <person name="Lessard P.A."/>
            <person name="Luyten Y.A."/>
            <person name="Slatko B."/>
            <person name="Wood N."/>
            <person name="Wu B."/>
            <person name="Teplitski M."/>
            <person name="Mougous J.D."/>
            <person name="Ward N."/>
            <person name="Eisen J.A."/>
            <person name="Badger J.H."/>
            <person name="Distel D.L."/>
        </authorList>
    </citation>
    <scope>NUCLEOTIDE SEQUENCE [LARGE SCALE GENOMIC DNA]</scope>
    <source>
        <strain evidence="3">ATCC 39867 / T7901</strain>
    </source>
</reference>
<dbReference type="InterPro" id="IPR002727">
    <property type="entry name" value="DUF47"/>
</dbReference>
<evidence type="ECO:0000256" key="1">
    <source>
        <dbReference type="ARBA" id="ARBA00008591"/>
    </source>
</evidence>
<dbReference type="STRING" id="377629.TERTU_0422"/>
<evidence type="ECO:0000313" key="3">
    <source>
        <dbReference type="Proteomes" id="UP000009080"/>
    </source>
</evidence>
<dbReference type="RefSeq" id="WP_015819945.1">
    <property type="nucleotide sequence ID" value="NC_012997.1"/>
</dbReference>
<dbReference type="InterPro" id="IPR038078">
    <property type="entry name" value="PhoU-like_sf"/>
</dbReference>
<name>C5BMF7_TERTT</name>
<dbReference type="AlphaFoldDB" id="C5BMF7"/>
<dbReference type="PANTHER" id="PTHR36536">
    <property type="entry name" value="UPF0111 PROTEIN HI_1603"/>
    <property type="match status" value="1"/>
</dbReference>
<dbReference type="Proteomes" id="UP000009080">
    <property type="component" value="Chromosome"/>
</dbReference>
<dbReference type="NCBIfam" id="TIGR00153">
    <property type="entry name" value="TIGR00153 family protein"/>
    <property type="match status" value="1"/>
</dbReference>
<dbReference type="EMBL" id="CP001614">
    <property type="protein sequence ID" value="ACR13830.1"/>
    <property type="molecule type" value="Genomic_DNA"/>
</dbReference>
<sequence>MKLKNPLTEMFGRSPIKPMEEHMTVALQTARELLGFYRASVNEDWTAAEASYNAISKLEQQADELKKQIRLHLPKNLFLPVPRADLLELITRQDKIPNRCKDISGLMLGRKMVFPKQLHEPVEAYLNTAFSTVEQAHTAIAELDQLLETGFGGREMDLVESMVSELNRLEQQTDHQQIALRAELFKLEPELPPVDVIFFYRIIEEMGDLADRAQRTGQRLLQLLAR</sequence>
<gene>
    <name evidence="2" type="ordered locus">TERTU_0422</name>
</gene>
<proteinExistence type="inferred from homology"/>
<comment type="similarity">
    <text evidence="1">Belongs to the UPF0111 family.</text>
</comment>
<dbReference type="SUPFAM" id="SSF109755">
    <property type="entry name" value="PhoU-like"/>
    <property type="match status" value="1"/>
</dbReference>
<dbReference type="PANTHER" id="PTHR36536:SF3">
    <property type="entry name" value="UPF0111 PROTEIN HI_1603"/>
    <property type="match status" value="1"/>
</dbReference>
<dbReference type="eggNOG" id="COG1392">
    <property type="taxonomic scope" value="Bacteria"/>
</dbReference>
<evidence type="ECO:0008006" key="4">
    <source>
        <dbReference type="Google" id="ProtNLM"/>
    </source>
</evidence>
<dbReference type="InterPro" id="IPR018445">
    <property type="entry name" value="Put_Phosphate_transp_reg"/>
</dbReference>
<organism evidence="2 3">
    <name type="scientific">Teredinibacter turnerae (strain ATCC 39867 / T7901)</name>
    <dbReference type="NCBI Taxonomy" id="377629"/>
    <lineage>
        <taxon>Bacteria</taxon>
        <taxon>Pseudomonadati</taxon>
        <taxon>Pseudomonadota</taxon>
        <taxon>Gammaproteobacteria</taxon>
        <taxon>Cellvibrionales</taxon>
        <taxon>Cellvibrionaceae</taxon>
        <taxon>Teredinibacter</taxon>
    </lineage>
</organism>
<keyword evidence="3" id="KW-1185">Reference proteome</keyword>
<dbReference type="Gene3D" id="1.20.58.220">
    <property type="entry name" value="Phosphate transport system protein phou homolog 2, domain 2"/>
    <property type="match status" value="1"/>
</dbReference>
<protein>
    <recommendedName>
        <fullName evidence="4">TIGR00153 family protein</fullName>
    </recommendedName>
</protein>